<dbReference type="Proteomes" id="UP001054945">
    <property type="component" value="Unassembled WGS sequence"/>
</dbReference>
<evidence type="ECO:0000313" key="2">
    <source>
        <dbReference type="Proteomes" id="UP001054945"/>
    </source>
</evidence>
<dbReference type="AlphaFoldDB" id="A0AAV4SQ48"/>
<name>A0AAV4SQ48_CAEEX</name>
<keyword evidence="2" id="KW-1185">Reference proteome</keyword>
<organism evidence="1 2">
    <name type="scientific">Caerostris extrusa</name>
    <name type="common">Bark spider</name>
    <name type="synonym">Caerostris bankana</name>
    <dbReference type="NCBI Taxonomy" id="172846"/>
    <lineage>
        <taxon>Eukaryota</taxon>
        <taxon>Metazoa</taxon>
        <taxon>Ecdysozoa</taxon>
        <taxon>Arthropoda</taxon>
        <taxon>Chelicerata</taxon>
        <taxon>Arachnida</taxon>
        <taxon>Araneae</taxon>
        <taxon>Araneomorphae</taxon>
        <taxon>Entelegynae</taxon>
        <taxon>Araneoidea</taxon>
        <taxon>Araneidae</taxon>
        <taxon>Caerostris</taxon>
    </lineage>
</organism>
<evidence type="ECO:0000313" key="1">
    <source>
        <dbReference type="EMBL" id="GIY35401.1"/>
    </source>
</evidence>
<sequence>MASDLVEMVVVAQCISIREHRFHSTTTLKRKGGLWTDGFGLNGFGVGLMDLAAVSDSLSRPYRESETTTARIRKLVDPKSAIIRRKITQKNDVSDETITSCK</sequence>
<protein>
    <submittedName>
        <fullName evidence="1">Uncharacterized protein</fullName>
    </submittedName>
</protein>
<proteinExistence type="predicted"/>
<reference evidence="1 2" key="1">
    <citation type="submission" date="2021-06" db="EMBL/GenBank/DDBJ databases">
        <title>Caerostris extrusa draft genome.</title>
        <authorList>
            <person name="Kono N."/>
            <person name="Arakawa K."/>
        </authorList>
    </citation>
    <scope>NUCLEOTIDE SEQUENCE [LARGE SCALE GENOMIC DNA]</scope>
</reference>
<gene>
    <name evidence="1" type="ORF">CEXT_756311</name>
</gene>
<comment type="caution">
    <text evidence="1">The sequence shown here is derived from an EMBL/GenBank/DDBJ whole genome shotgun (WGS) entry which is preliminary data.</text>
</comment>
<accession>A0AAV4SQ48</accession>
<dbReference type="EMBL" id="BPLR01009906">
    <property type="protein sequence ID" value="GIY35401.1"/>
    <property type="molecule type" value="Genomic_DNA"/>
</dbReference>